<gene>
    <name evidence="3" type="ORF">CHRIB12_LOCUS10595</name>
</gene>
<dbReference type="PANTHER" id="PTHR36172:SF1">
    <property type="entry name" value="RESOLVASE-RELATED"/>
    <property type="match status" value="1"/>
</dbReference>
<dbReference type="Proteomes" id="UP000684084">
    <property type="component" value="Unassembled WGS sequence"/>
</dbReference>
<dbReference type="Pfam" id="PF07282">
    <property type="entry name" value="Cas12f1-like_TNB"/>
    <property type="match status" value="1"/>
</dbReference>
<feature type="domain" description="Cas12f1-like TNB" evidence="2">
    <location>
        <begin position="296"/>
        <end position="362"/>
    </location>
</feature>
<dbReference type="OrthoDB" id="2413960at2759"/>
<comment type="caution">
    <text evidence="3">The sequence shown here is derived from an EMBL/GenBank/DDBJ whole genome shotgun (WGS) entry which is preliminary data.</text>
</comment>
<evidence type="ECO:0000256" key="1">
    <source>
        <dbReference type="ARBA" id="ARBA00023125"/>
    </source>
</evidence>
<evidence type="ECO:0000259" key="2">
    <source>
        <dbReference type="Pfam" id="PF07282"/>
    </source>
</evidence>
<dbReference type="EMBL" id="CAGKOT010000022">
    <property type="protein sequence ID" value="CAB5365895.1"/>
    <property type="molecule type" value="Genomic_DNA"/>
</dbReference>
<dbReference type="InterPro" id="IPR010095">
    <property type="entry name" value="Cas12f1-like_TNB"/>
</dbReference>
<dbReference type="VEuPathDB" id="FungiDB:RhiirFUN_025354"/>
<evidence type="ECO:0000313" key="3">
    <source>
        <dbReference type="EMBL" id="CAB5365895.1"/>
    </source>
</evidence>
<dbReference type="PANTHER" id="PTHR36172">
    <property type="match status" value="1"/>
</dbReference>
<reference evidence="3" key="1">
    <citation type="submission" date="2020-05" db="EMBL/GenBank/DDBJ databases">
        <authorList>
            <person name="Rincon C."/>
            <person name="Sanders R I."/>
            <person name="Robbins C."/>
            <person name="Chaturvedi A."/>
        </authorList>
    </citation>
    <scope>NUCLEOTIDE SEQUENCE</scope>
    <source>
        <strain evidence="3">CHB12</strain>
    </source>
</reference>
<evidence type="ECO:0000313" key="4">
    <source>
        <dbReference type="Proteomes" id="UP000684084"/>
    </source>
</evidence>
<proteinExistence type="predicted"/>
<sequence>MQENTDGFNRPLGILGKNIANKTQEKMGPFWNKWAELFSNRLWLPMINFASKKKLSRPHTKENKWFSFSGIRTNSLQQKNHPIDETLMKRIASYVSKSEDTCKQTKTTQRVISRQKNTNKITVGKYNPELKWVLETPYDICNQAMEDLLKAYNSTFATGVKGFTMKYRSKKDRQQPIPITLGYDSRLVMNRLGEFYLCIPKPLELRIENQGPFIMVILHYGAMVTLEEYIACVISMINCKKKIWNLVDDGHRKFAKWLCSNHKIVLLPEFQTQCMIRRGFCSIQSKVAKAMCTWSHFRFHQYLLHKAREYPYCKVIIVSEEYTSKTCGSCGTINDKLGGSKIFMYGNCLFTLDRNINGARNILLRFLTVHDLL</sequence>
<organism evidence="3 4">
    <name type="scientific">Rhizophagus irregularis</name>
    <dbReference type="NCBI Taxonomy" id="588596"/>
    <lineage>
        <taxon>Eukaryota</taxon>
        <taxon>Fungi</taxon>
        <taxon>Fungi incertae sedis</taxon>
        <taxon>Mucoromycota</taxon>
        <taxon>Glomeromycotina</taxon>
        <taxon>Glomeromycetes</taxon>
        <taxon>Glomerales</taxon>
        <taxon>Glomeraceae</taxon>
        <taxon>Rhizophagus</taxon>
    </lineage>
</organism>
<dbReference type="GO" id="GO:0003677">
    <property type="term" value="F:DNA binding"/>
    <property type="evidence" value="ECO:0007669"/>
    <property type="project" value="UniProtKB-KW"/>
</dbReference>
<name>A0A915Z9C8_9GLOM</name>
<dbReference type="AlphaFoldDB" id="A0A915Z9C8"/>
<accession>A0A915Z9C8</accession>
<protein>
    <recommendedName>
        <fullName evidence="2">Cas12f1-like TNB domain-containing protein</fullName>
    </recommendedName>
</protein>
<dbReference type="InterPro" id="IPR051491">
    <property type="entry name" value="Recombinase/Transposase-rel"/>
</dbReference>
<keyword evidence="1" id="KW-0238">DNA-binding</keyword>